<protein>
    <submittedName>
        <fullName evidence="6">Acid resistance serine protease MarP</fullName>
    </submittedName>
</protein>
<keyword evidence="6" id="KW-0378">Hydrolase</keyword>
<evidence type="ECO:0000256" key="3">
    <source>
        <dbReference type="ARBA" id="ARBA00022989"/>
    </source>
</evidence>
<dbReference type="Gene3D" id="2.40.10.10">
    <property type="entry name" value="Trypsin-like serine proteases"/>
    <property type="match status" value="2"/>
</dbReference>
<keyword evidence="3 5" id="KW-1133">Transmembrane helix</keyword>
<name>A0ABP5QFE1_9MICO</name>
<evidence type="ECO:0000313" key="7">
    <source>
        <dbReference type="Proteomes" id="UP001500929"/>
    </source>
</evidence>
<comment type="caution">
    <text evidence="6">The sequence shown here is derived from an EMBL/GenBank/DDBJ whole genome shotgun (WGS) entry which is preliminary data.</text>
</comment>
<dbReference type="NCBIfam" id="NF033740">
    <property type="entry name" value="MarP_fam_protase"/>
    <property type="match status" value="1"/>
</dbReference>
<dbReference type="PANTHER" id="PTHR43019:SF23">
    <property type="entry name" value="PROTEASE DO-LIKE 5, CHLOROPLASTIC"/>
    <property type="match status" value="1"/>
</dbReference>
<dbReference type="Proteomes" id="UP001500929">
    <property type="component" value="Unassembled WGS sequence"/>
</dbReference>
<dbReference type="InterPro" id="IPR047680">
    <property type="entry name" value="MarP-like"/>
</dbReference>
<dbReference type="InterPro" id="IPR003825">
    <property type="entry name" value="Colicin-V_CvpA"/>
</dbReference>
<sequence length="401" mass="40562">MTSHMQIFVDIVLVLVAVLAVLGGWRRGALVTAASLAGIVAGAFLASLVAPGVVDWLAAFGWSSALQRAVAAGVVLLLCMGLAITVLSVVARLLRRVIGSVRIGRGIDSLGGAVLGLLTWAVVVWLLAGFLQTTGIVPVTQLVASSRVVAALDSVAPVPAEDALDTIDSALDDSGFPEVFAFGVETILDAPAPDPDVPAAVNDAAGGVVRILSSAPSCGSDAEGSGWVVAPERVMTNAHVVAGSEQSYVQVGGVGELHKATLVVFDPDRDLAVLAVPGLGVDPLPTGTELTGGDSAVVAGYPENGGYTTATARVREVLDAVGRDIYEQDAVTREIYSLRGTVRPGNSGGPLFDASGTVVGVVFARSTIDSDTGYAMTLDEIAPVLAAVGSTEPVASGACTA</sequence>
<feature type="transmembrane region" description="Helical" evidence="5">
    <location>
        <begin position="30"/>
        <end position="50"/>
    </location>
</feature>
<dbReference type="GO" id="GO:0006508">
    <property type="term" value="P:proteolysis"/>
    <property type="evidence" value="ECO:0007669"/>
    <property type="project" value="UniProtKB-KW"/>
</dbReference>
<dbReference type="Pfam" id="PF02674">
    <property type="entry name" value="Colicin_V"/>
    <property type="match status" value="1"/>
</dbReference>
<dbReference type="InterPro" id="IPR009003">
    <property type="entry name" value="Peptidase_S1_PA"/>
</dbReference>
<dbReference type="SUPFAM" id="SSF50494">
    <property type="entry name" value="Trypsin-like serine proteases"/>
    <property type="match status" value="1"/>
</dbReference>
<organism evidence="6 7">
    <name type="scientific">Herbiconiux moechotypicola</name>
    <dbReference type="NCBI Taxonomy" id="637393"/>
    <lineage>
        <taxon>Bacteria</taxon>
        <taxon>Bacillati</taxon>
        <taxon>Actinomycetota</taxon>
        <taxon>Actinomycetes</taxon>
        <taxon>Micrococcales</taxon>
        <taxon>Microbacteriaceae</taxon>
        <taxon>Herbiconiux</taxon>
    </lineage>
</organism>
<dbReference type="PRINTS" id="PR00834">
    <property type="entry name" value="PROTEASES2C"/>
</dbReference>
<gene>
    <name evidence="6" type="primary">marP</name>
    <name evidence="6" type="ORF">GCM10009851_18740</name>
</gene>
<feature type="transmembrane region" description="Helical" evidence="5">
    <location>
        <begin position="106"/>
        <end position="131"/>
    </location>
</feature>
<dbReference type="EMBL" id="BAAAQY010000005">
    <property type="protein sequence ID" value="GAA2233986.1"/>
    <property type="molecule type" value="Genomic_DNA"/>
</dbReference>
<keyword evidence="2 5" id="KW-0812">Transmembrane</keyword>
<evidence type="ECO:0000256" key="2">
    <source>
        <dbReference type="ARBA" id="ARBA00022692"/>
    </source>
</evidence>
<dbReference type="InterPro" id="IPR001940">
    <property type="entry name" value="Peptidase_S1C"/>
</dbReference>
<dbReference type="GO" id="GO:0008233">
    <property type="term" value="F:peptidase activity"/>
    <property type="evidence" value="ECO:0007669"/>
    <property type="project" value="UniProtKB-KW"/>
</dbReference>
<feature type="transmembrane region" description="Helical" evidence="5">
    <location>
        <begin position="70"/>
        <end position="94"/>
    </location>
</feature>
<comment type="subcellular location">
    <subcellularLocation>
        <location evidence="1">Membrane</location>
        <topology evidence="1">Multi-pass membrane protein</topology>
    </subcellularLocation>
</comment>
<evidence type="ECO:0000256" key="5">
    <source>
        <dbReference type="SAM" id="Phobius"/>
    </source>
</evidence>
<evidence type="ECO:0000256" key="1">
    <source>
        <dbReference type="ARBA" id="ARBA00004141"/>
    </source>
</evidence>
<reference evidence="7" key="1">
    <citation type="journal article" date="2019" name="Int. J. Syst. Evol. Microbiol.">
        <title>The Global Catalogue of Microorganisms (GCM) 10K type strain sequencing project: providing services to taxonomists for standard genome sequencing and annotation.</title>
        <authorList>
            <consortium name="The Broad Institute Genomics Platform"/>
            <consortium name="The Broad Institute Genome Sequencing Center for Infectious Disease"/>
            <person name="Wu L."/>
            <person name="Ma J."/>
        </authorList>
    </citation>
    <scope>NUCLEOTIDE SEQUENCE [LARGE SCALE GENOMIC DNA]</scope>
    <source>
        <strain evidence="7">JCM 16117</strain>
    </source>
</reference>
<dbReference type="Pfam" id="PF13365">
    <property type="entry name" value="Trypsin_2"/>
    <property type="match status" value="1"/>
</dbReference>
<keyword evidence="7" id="KW-1185">Reference proteome</keyword>
<accession>A0ABP5QFE1</accession>
<dbReference type="PANTHER" id="PTHR43019">
    <property type="entry name" value="SERINE ENDOPROTEASE DEGS"/>
    <property type="match status" value="1"/>
</dbReference>
<keyword evidence="6" id="KW-0645">Protease</keyword>
<feature type="transmembrane region" description="Helical" evidence="5">
    <location>
        <begin position="6"/>
        <end position="23"/>
    </location>
</feature>
<evidence type="ECO:0000256" key="4">
    <source>
        <dbReference type="ARBA" id="ARBA00023136"/>
    </source>
</evidence>
<evidence type="ECO:0000313" key="6">
    <source>
        <dbReference type="EMBL" id="GAA2233986.1"/>
    </source>
</evidence>
<proteinExistence type="predicted"/>
<dbReference type="InterPro" id="IPR043504">
    <property type="entry name" value="Peptidase_S1_PA_chymotrypsin"/>
</dbReference>
<keyword evidence="4 5" id="KW-0472">Membrane</keyword>